<dbReference type="RefSeq" id="WP_104502095.1">
    <property type="nucleotide sequence ID" value="NZ_CP018049.1"/>
</dbReference>
<organism evidence="1 2">
    <name type="scientific">Pseudomonas orientalis</name>
    <dbReference type="NCBI Taxonomy" id="76758"/>
    <lineage>
        <taxon>Bacteria</taxon>
        <taxon>Pseudomonadati</taxon>
        <taxon>Pseudomonadota</taxon>
        <taxon>Gammaproteobacteria</taxon>
        <taxon>Pseudomonadales</taxon>
        <taxon>Pseudomonadaceae</taxon>
        <taxon>Pseudomonas</taxon>
    </lineage>
</organism>
<evidence type="ECO:0000313" key="2">
    <source>
        <dbReference type="Proteomes" id="UP000239888"/>
    </source>
</evidence>
<dbReference type="KEGG" id="poi:BOP93_07100"/>
<dbReference type="AlphaFoldDB" id="A0A2L0RTA8"/>
<evidence type="ECO:0000313" key="1">
    <source>
        <dbReference type="EMBL" id="AUZ45373.1"/>
    </source>
</evidence>
<protein>
    <submittedName>
        <fullName evidence="1">Uncharacterized protein</fullName>
    </submittedName>
</protein>
<proteinExistence type="predicted"/>
<dbReference type="Proteomes" id="UP000239888">
    <property type="component" value="Chromosome"/>
</dbReference>
<sequence length="83" mass="9874">MSKRLNKKKVKIITNIVYAFNNFKDVMHRTYGVVPQEGIEWLTSINAKDLTDKILAITYATSIEEIEELKIYDNFIFWKCNWQ</sequence>
<dbReference type="EMBL" id="CP018049">
    <property type="protein sequence ID" value="AUZ45373.1"/>
    <property type="molecule type" value="Genomic_DNA"/>
</dbReference>
<accession>A0A2L0RTA8</accession>
<reference evidence="1 2" key="1">
    <citation type="journal article" date="2018" name="Front. Microbiol.">
        <title>Pseudomonas orientalis F9: A Potent Antagonist against Phytopathogens with Phytotoxic Effect in the Apple Flower.</title>
        <authorList>
            <person name="Zengerer V."/>
            <person name="Schmid M."/>
            <person name="Bieri M."/>
            <person name="Muller D.C."/>
            <person name="Remus-Emsermann M.N.P."/>
            <person name="Ahrens C.H."/>
            <person name="Pelludat C."/>
        </authorList>
    </citation>
    <scope>NUCLEOTIDE SEQUENCE [LARGE SCALE GENOMIC DNA]</scope>
    <source>
        <strain evidence="1 2">F9</strain>
    </source>
</reference>
<gene>
    <name evidence="1" type="ORF">BOP93_07100</name>
</gene>
<name>A0A2L0RTA8_9PSED</name>